<dbReference type="InterPro" id="IPR029033">
    <property type="entry name" value="His_PPase_superfam"/>
</dbReference>
<dbReference type="Gene3D" id="3.40.50.1240">
    <property type="entry name" value="Phosphoglycerate mutase-like"/>
    <property type="match status" value="1"/>
</dbReference>
<dbReference type="SMART" id="SM00855">
    <property type="entry name" value="PGAM"/>
    <property type="match status" value="1"/>
</dbReference>
<dbReference type="PANTHER" id="PTHR48100:SF1">
    <property type="entry name" value="HISTIDINE PHOSPHATASE FAMILY PROTEIN-RELATED"/>
    <property type="match status" value="1"/>
</dbReference>
<dbReference type="Proteomes" id="UP001529338">
    <property type="component" value="Unassembled WGS sequence"/>
</dbReference>
<comment type="caution">
    <text evidence="2">The sequence shown here is derived from an EMBL/GenBank/DDBJ whole genome shotgun (WGS) entry which is preliminary data.</text>
</comment>
<dbReference type="InterPro" id="IPR013078">
    <property type="entry name" value="His_Pase_superF_clade-1"/>
</dbReference>
<name>A0ABT7SBZ3_9CELL</name>
<proteinExistence type="predicted"/>
<dbReference type="SUPFAM" id="SSF53254">
    <property type="entry name" value="Phosphoglycerate mutase-like"/>
    <property type="match status" value="1"/>
</dbReference>
<organism evidence="2 3">
    <name type="scientific">Cellulomonas alba</name>
    <dbReference type="NCBI Taxonomy" id="3053467"/>
    <lineage>
        <taxon>Bacteria</taxon>
        <taxon>Bacillati</taxon>
        <taxon>Actinomycetota</taxon>
        <taxon>Actinomycetes</taxon>
        <taxon>Micrococcales</taxon>
        <taxon>Cellulomonadaceae</taxon>
        <taxon>Cellulomonas</taxon>
    </lineage>
</organism>
<dbReference type="CDD" id="cd07067">
    <property type="entry name" value="HP_PGM_like"/>
    <property type="match status" value="1"/>
</dbReference>
<dbReference type="Pfam" id="PF00300">
    <property type="entry name" value="His_Phos_1"/>
    <property type="match status" value="1"/>
</dbReference>
<evidence type="ECO:0000313" key="3">
    <source>
        <dbReference type="Proteomes" id="UP001529338"/>
    </source>
</evidence>
<evidence type="ECO:0000256" key="1">
    <source>
        <dbReference type="SAM" id="MobiDB-lite"/>
    </source>
</evidence>
<dbReference type="EMBL" id="JAUCGQ010000001">
    <property type="protein sequence ID" value="MDM7853705.1"/>
    <property type="molecule type" value="Genomic_DNA"/>
</dbReference>
<protein>
    <submittedName>
        <fullName evidence="2">Histidine phosphatase family protein</fullName>
    </submittedName>
</protein>
<sequence length="254" mass="26480">MSEQEDVSGAVGPAGAALPEPGTGRAPRPSGAGVRFDEDLPVTVVLVRHGQTSMTVARGYSGSGEPGPSLDEVGRRQARAAAALVERVGRDLWGDIEFPSEVVASPMVRTQETAGIIADRLGLGVRVDATFQEADFGEWQGLTAEEIEARWPGQLAPWHTKADVRPPGGESIADVGVRLRRGFDELLAGGGGRTVVVVSHAVAIRAALGVAMGAQPSSWSQLRVAPASVSIVRLFSDKRHEIAVAGAPSEGWGP</sequence>
<keyword evidence="3" id="KW-1185">Reference proteome</keyword>
<dbReference type="InterPro" id="IPR050275">
    <property type="entry name" value="PGM_Phosphatase"/>
</dbReference>
<gene>
    <name evidence="2" type="ORF">QRT04_02065</name>
</gene>
<reference evidence="2 3" key="1">
    <citation type="submission" date="2023-06" db="EMBL/GenBank/DDBJ databases">
        <title>Cellulomonas sp. MW4 Whole genome sequence.</title>
        <authorList>
            <person name="Park S."/>
        </authorList>
    </citation>
    <scope>NUCLEOTIDE SEQUENCE [LARGE SCALE GENOMIC DNA]</scope>
    <source>
        <strain evidence="2 3">MW4</strain>
    </source>
</reference>
<accession>A0ABT7SBZ3</accession>
<dbReference type="PANTHER" id="PTHR48100">
    <property type="entry name" value="BROAD-SPECIFICITY PHOSPHATASE YOR283W-RELATED"/>
    <property type="match status" value="1"/>
</dbReference>
<feature type="region of interest" description="Disordered" evidence="1">
    <location>
        <begin position="1"/>
        <end position="35"/>
    </location>
</feature>
<dbReference type="RefSeq" id="WP_289453226.1">
    <property type="nucleotide sequence ID" value="NZ_JAUCGQ010000001.1"/>
</dbReference>
<evidence type="ECO:0000313" key="2">
    <source>
        <dbReference type="EMBL" id="MDM7853705.1"/>
    </source>
</evidence>